<dbReference type="EMBL" id="GG663744">
    <property type="protein sequence ID" value="EEH54075.1"/>
    <property type="molecule type" value="Genomic_DNA"/>
</dbReference>
<dbReference type="AlphaFoldDB" id="C1N0T0"/>
<accession>C1N0T0</accession>
<dbReference type="KEGG" id="mpp:MICPUCDRAFT_51138"/>
<feature type="compositionally biased region" description="Low complexity" evidence="1">
    <location>
        <begin position="93"/>
        <end position="113"/>
    </location>
</feature>
<evidence type="ECO:0000313" key="3">
    <source>
        <dbReference type="Proteomes" id="UP000001876"/>
    </source>
</evidence>
<feature type="region of interest" description="Disordered" evidence="1">
    <location>
        <begin position="87"/>
        <end position="113"/>
    </location>
</feature>
<protein>
    <submittedName>
        <fullName evidence="2">Predicted protein</fullName>
    </submittedName>
</protein>
<sequence length="113" mass="11852">MNDALSPHASRSFIVASGRRLQWCRPTAPLVDARAHANVMGGENAVTGEDVGLVGGLLVVASQLRKYAADGLRTNGARLVVVPSIRVRKPKTSPSDASSDGSPDGRPPIARRV</sequence>
<dbReference type="Proteomes" id="UP000001876">
    <property type="component" value="Unassembled WGS sequence"/>
</dbReference>
<organism evidence="3">
    <name type="scientific">Micromonas pusilla (strain CCMP1545)</name>
    <name type="common">Picoplanktonic green alga</name>
    <dbReference type="NCBI Taxonomy" id="564608"/>
    <lineage>
        <taxon>Eukaryota</taxon>
        <taxon>Viridiplantae</taxon>
        <taxon>Chlorophyta</taxon>
        <taxon>Mamiellophyceae</taxon>
        <taxon>Mamiellales</taxon>
        <taxon>Mamiellaceae</taxon>
        <taxon>Micromonas</taxon>
    </lineage>
</organism>
<gene>
    <name evidence="2" type="ORF">MICPUCDRAFT_51138</name>
</gene>
<keyword evidence="3" id="KW-1185">Reference proteome</keyword>
<dbReference type="GeneID" id="9687131"/>
<evidence type="ECO:0000256" key="1">
    <source>
        <dbReference type="SAM" id="MobiDB-lite"/>
    </source>
</evidence>
<reference evidence="2 3" key="1">
    <citation type="journal article" date="2009" name="Science">
        <title>Green evolution and dynamic adaptations revealed by genomes of the marine picoeukaryotes Micromonas.</title>
        <authorList>
            <person name="Worden A.Z."/>
            <person name="Lee J.H."/>
            <person name="Mock T."/>
            <person name="Rouze P."/>
            <person name="Simmons M.P."/>
            <person name="Aerts A.L."/>
            <person name="Allen A.E."/>
            <person name="Cuvelier M.L."/>
            <person name="Derelle E."/>
            <person name="Everett M.V."/>
            <person name="Foulon E."/>
            <person name="Grimwood J."/>
            <person name="Gundlach H."/>
            <person name="Henrissat B."/>
            <person name="Napoli C."/>
            <person name="McDonald S.M."/>
            <person name="Parker M.S."/>
            <person name="Rombauts S."/>
            <person name="Salamov A."/>
            <person name="Von Dassow P."/>
            <person name="Badger J.H."/>
            <person name="Coutinho P.M."/>
            <person name="Demir E."/>
            <person name="Dubchak I."/>
            <person name="Gentemann C."/>
            <person name="Eikrem W."/>
            <person name="Gready J.E."/>
            <person name="John U."/>
            <person name="Lanier W."/>
            <person name="Lindquist E.A."/>
            <person name="Lucas S."/>
            <person name="Mayer K.F."/>
            <person name="Moreau H."/>
            <person name="Not F."/>
            <person name="Otillar R."/>
            <person name="Panaud O."/>
            <person name="Pangilinan J."/>
            <person name="Paulsen I."/>
            <person name="Piegu B."/>
            <person name="Poliakov A."/>
            <person name="Robbens S."/>
            <person name="Schmutz J."/>
            <person name="Toulza E."/>
            <person name="Wyss T."/>
            <person name="Zelensky A."/>
            <person name="Zhou K."/>
            <person name="Armbrust E.V."/>
            <person name="Bhattacharya D."/>
            <person name="Goodenough U.W."/>
            <person name="Van de Peer Y."/>
            <person name="Grigoriev I.V."/>
        </authorList>
    </citation>
    <scope>NUCLEOTIDE SEQUENCE [LARGE SCALE GENOMIC DNA]</scope>
    <source>
        <strain evidence="2 3">CCMP1545</strain>
    </source>
</reference>
<dbReference type="RefSeq" id="XP_003061445.1">
    <property type="nucleotide sequence ID" value="XM_003061399.1"/>
</dbReference>
<name>C1N0T0_MICPC</name>
<evidence type="ECO:0000313" key="2">
    <source>
        <dbReference type="EMBL" id="EEH54075.1"/>
    </source>
</evidence>
<proteinExistence type="predicted"/>